<feature type="transmembrane region" description="Helical" evidence="17">
    <location>
        <begin position="567"/>
        <end position="587"/>
    </location>
</feature>
<dbReference type="EMBL" id="JAQQBR010001831">
    <property type="protein sequence ID" value="KAK0168078.1"/>
    <property type="molecule type" value="Genomic_DNA"/>
</dbReference>
<accession>A0AA39FEI8</accession>
<reference evidence="18" key="2">
    <citation type="submission" date="2023-03" db="EMBL/GenBank/DDBJ databases">
        <authorList>
            <person name="Inwood S.N."/>
            <person name="Skelly J.G."/>
            <person name="Guhlin J."/>
            <person name="Harrop T.W.R."/>
            <person name="Goldson S.G."/>
            <person name="Dearden P.K."/>
        </authorList>
    </citation>
    <scope>NUCLEOTIDE SEQUENCE</scope>
    <source>
        <strain evidence="18">Lincoln</strain>
        <tissue evidence="18">Whole body</tissue>
    </source>
</reference>
<dbReference type="GO" id="GO:0005283">
    <property type="term" value="F:amino acid:sodium symporter activity"/>
    <property type="evidence" value="ECO:0007669"/>
    <property type="project" value="TreeGrafter"/>
</dbReference>
<evidence type="ECO:0000256" key="15">
    <source>
        <dbReference type="PIRSR" id="PIRSR600175-2"/>
    </source>
</evidence>
<proteinExistence type="inferred from homology"/>
<evidence type="ECO:0000256" key="6">
    <source>
        <dbReference type="ARBA" id="ARBA00022970"/>
    </source>
</evidence>
<dbReference type="NCBIfam" id="NF037979">
    <property type="entry name" value="Na_transp"/>
    <property type="match status" value="1"/>
</dbReference>
<comment type="similarity">
    <text evidence="2 16">Belongs to the sodium:neurotransmitter symporter (SNF) (TC 2.A.22) family.</text>
</comment>
<feature type="transmembrane region" description="Helical" evidence="17">
    <location>
        <begin position="153"/>
        <end position="174"/>
    </location>
</feature>
<keyword evidence="10 17" id="KW-0472">Membrane</keyword>
<dbReference type="Proteomes" id="UP001168972">
    <property type="component" value="Unassembled WGS sequence"/>
</dbReference>
<keyword evidence="9" id="KW-0406">Ion transport</keyword>
<dbReference type="PANTHER" id="PTHR11616">
    <property type="entry name" value="SODIUM/CHLORIDE DEPENDENT TRANSPORTER"/>
    <property type="match status" value="1"/>
</dbReference>
<dbReference type="InterPro" id="IPR037272">
    <property type="entry name" value="SNS_sf"/>
</dbReference>
<feature type="binding site" evidence="14">
    <location>
        <position position="426"/>
    </location>
    <ligand>
        <name>Na(+)</name>
        <dbReference type="ChEBI" id="CHEBI:29101"/>
        <label>1</label>
    </ligand>
</feature>
<feature type="transmembrane region" description="Helical" evidence="17">
    <location>
        <begin position="528"/>
        <end position="547"/>
    </location>
</feature>
<dbReference type="PROSITE" id="PS50267">
    <property type="entry name" value="NA_NEUROTRAN_SYMP_3"/>
    <property type="match status" value="1"/>
</dbReference>
<evidence type="ECO:0000256" key="4">
    <source>
        <dbReference type="ARBA" id="ARBA00022692"/>
    </source>
</evidence>
<keyword evidence="4 16" id="KW-0812">Transmembrane</keyword>
<dbReference type="GO" id="GO:0015179">
    <property type="term" value="F:L-amino acid transmembrane transporter activity"/>
    <property type="evidence" value="ECO:0007669"/>
    <property type="project" value="TreeGrafter"/>
</dbReference>
<keyword evidence="6" id="KW-0029">Amino-acid transport</keyword>
<keyword evidence="19" id="KW-1185">Reference proteome</keyword>
<dbReference type="PANTHER" id="PTHR11616:SF321">
    <property type="entry name" value="SODIUM-DEPENDENT NUTRIENT AMINO ACID TRANSPORTER 1-RELATED"/>
    <property type="match status" value="1"/>
</dbReference>
<organism evidence="18 19">
    <name type="scientific">Microctonus hyperodae</name>
    <name type="common">Parasitoid wasp</name>
    <dbReference type="NCBI Taxonomy" id="165561"/>
    <lineage>
        <taxon>Eukaryota</taxon>
        <taxon>Metazoa</taxon>
        <taxon>Ecdysozoa</taxon>
        <taxon>Arthropoda</taxon>
        <taxon>Hexapoda</taxon>
        <taxon>Insecta</taxon>
        <taxon>Pterygota</taxon>
        <taxon>Neoptera</taxon>
        <taxon>Endopterygota</taxon>
        <taxon>Hymenoptera</taxon>
        <taxon>Apocrita</taxon>
        <taxon>Ichneumonoidea</taxon>
        <taxon>Braconidae</taxon>
        <taxon>Euphorinae</taxon>
        <taxon>Microctonus</taxon>
    </lineage>
</organism>
<dbReference type="GO" id="GO:0089718">
    <property type="term" value="P:amino acid import across plasma membrane"/>
    <property type="evidence" value="ECO:0007669"/>
    <property type="project" value="TreeGrafter"/>
</dbReference>
<protein>
    <recommendedName>
        <fullName evidence="16">Transporter</fullName>
    </recommendedName>
</protein>
<dbReference type="AlphaFoldDB" id="A0AA39FEI8"/>
<evidence type="ECO:0000313" key="19">
    <source>
        <dbReference type="Proteomes" id="UP001168972"/>
    </source>
</evidence>
<dbReference type="InterPro" id="IPR000175">
    <property type="entry name" value="Na/ntran_symport"/>
</dbReference>
<dbReference type="PROSITE" id="PS00754">
    <property type="entry name" value="NA_NEUROTRAN_SYMP_2"/>
    <property type="match status" value="1"/>
</dbReference>
<feature type="transmembrane region" description="Helical" evidence="17">
    <location>
        <begin position="244"/>
        <end position="262"/>
    </location>
</feature>
<dbReference type="PRINTS" id="PR00176">
    <property type="entry name" value="NANEUSMPORT"/>
</dbReference>
<keyword evidence="14" id="KW-0479">Metal-binding</keyword>
<evidence type="ECO:0000256" key="13">
    <source>
        <dbReference type="ARBA" id="ARBA00037785"/>
    </source>
</evidence>
<feature type="disulfide bond" evidence="15">
    <location>
        <begin position="187"/>
        <end position="195"/>
    </location>
</feature>
<evidence type="ECO:0000256" key="8">
    <source>
        <dbReference type="ARBA" id="ARBA00023053"/>
    </source>
</evidence>
<dbReference type="PROSITE" id="PS00610">
    <property type="entry name" value="NA_NEUROTRAN_SYMP_1"/>
    <property type="match status" value="1"/>
</dbReference>
<name>A0AA39FEI8_MICHY</name>
<feature type="transmembrane region" description="Helical" evidence="17">
    <location>
        <begin position="454"/>
        <end position="477"/>
    </location>
</feature>
<comment type="subcellular location">
    <subcellularLocation>
        <location evidence="1">Membrane</location>
        <topology evidence="1">Multi-pass membrane protein</topology>
    </subcellularLocation>
</comment>
<keyword evidence="5 16" id="KW-0769">Symport</keyword>
<keyword evidence="11" id="KW-0325">Glycoprotein</keyword>
<feature type="transmembrane region" description="Helical" evidence="17">
    <location>
        <begin position="483"/>
        <end position="507"/>
    </location>
</feature>
<feature type="transmembrane region" description="Helical" evidence="17">
    <location>
        <begin position="417"/>
        <end position="442"/>
    </location>
</feature>
<sequence length="653" mass="73179">MNHFKDGEVNPGFIITDEGSRSDLTNIDISIPSKSNYDFDYNGHEELQTKLPTVSEQMEMEETQKERPQWSNGLEFLMSCIAMSIGLGNVWRFPFTAYENGGGAFLIPYIIVLFLVGKPFYYLEMIMGQFASRSSVKVWACVPGFRGVGWAQMFSMISVGTYYCSLMSVTLIYLCGSFSSPLPWATCLIEWGENCVDSLKSEGNVTIQSSINNTHMKSSAELYFTKTVLKEKSSIDDGIGLPDWRLALCLFIAWLCIFGVLARGVKSSGKAAYFLALFPYIIMIALLIRAVTLDGAINGIIFFIKPNWGKLFDPNVWYAAVTQCFFSLSVCFGGVIMYSSYNDFNHNIHRDAIVVTTLDTFTSLIAGFTIFGILGNLAHELGTDDISHVVRGGTGLAFISYPDAIAKFTILPQLFSVLFFLMLFVLGIGSAVALAGGIISIICDQFPHWRYWHVVLATSVFGFCVGLLYCTPGGQFILGLVDFYAGSFIVFVLATLEITGFFWVYGLENVLDDIEFMMKKRPSIYWRLCWGVITPLLLVIILVYTIATITPITYGGISYPNAAHATGWALFTFGAIQVPFWIAYTMLPKWKLGLSTMIVNTFTPSTEWGPKNISHHTAWRQFKETLRKKKETRTSSKFTQFLYVLFDQEHKLT</sequence>
<keyword evidence="8 14" id="KW-0915">Sodium</keyword>
<feature type="transmembrane region" description="Helical" evidence="17">
    <location>
        <begin position="274"/>
        <end position="304"/>
    </location>
</feature>
<evidence type="ECO:0000256" key="1">
    <source>
        <dbReference type="ARBA" id="ARBA00004141"/>
    </source>
</evidence>
<dbReference type="CDD" id="cd10324">
    <property type="entry name" value="SLC6sbd"/>
    <property type="match status" value="1"/>
</dbReference>
<feature type="binding site" evidence="14">
    <location>
        <position position="430"/>
    </location>
    <ligand>
        <name>Na(+)</name>
        <dbReference type="ChEBI" id="CHEBI:29101"/>
        <label>1</label>
    </ligand>
</feature>
<evidence type="ECO:0000256" key="2">
    <source>
        <dbReference type="ARBA" id="ARBA00006459"/>
    </source>
</evidence>
<evidence type="ECO:0000256" key="12">
    <source>
        <dbReference type="ARBA" id="ARBA00023201"/>
    </source>
</evidence>
<gene>
    <name evidence="18" type="ORF">PV327_001916</name>
</gene>
<keyword evidence="12" id="KW-0739">Sodium transport</keyword>
<evidence type="ECO:0000256" key="10">
    <source>
        <dbReference type="ARBA" id="ARBA00023136"/>
    </source>
</evidence>
<dbReference type="GO" id="GO:0046872">
    <property type="term" value="F:metal ion binding"/>
    <property type="evidence" value="ECO:0007669"/>
    <property type="project" value="UniProtKB-KW"/>
</dbReference>
<feature type="transmembrane region" description="Helical" evidence="17">
    <location>
        <begin position="103"/>
        <end position="123"/>
    </location>
</feature>
<feature type="binding site" evidence="14">
    <location>
        <position position="89"/>
    </location>
    <ligand>
        <name>Na(+)</name>
        <dbReference type="ChEBI" id="CHEBI:29101"/>
        <label>1</label>
    </ligand>
</feature>
<feature type="binding site" evidence="14">
    <location>
        <position position="327"/>
    </location>
    <ligand>
        <name>Na(+)</name>
        <dbReference type="ChEBI" id="CHEBI:29101"/>
        <label>1</label>
    </ligand>
</feature>
<evidence type="ECO:0000256" key="11">
    <source>
        <dbReference type="ARBA" id="ARBA00023180"/>
    </source>
</evidence>
<dbReference type="Pfam" id="PF00209">
    <property type="entry name" value="SNF"/>
    <property type="match status" value="1"/>
</dbReference>
<feature type="transmembrane region" description="Helical" evidence="17">
    <location>
        <begin position="352"/>
        <end position="374"/>
    </location>
</feature>
<keyword evidence="15" id="KW-1015">Disulfide bond</keyword>
<keyword evidence="3 16" id="KW-0813">Transport</keyword>
<evidence type="ECO:0000256" key="9">
    <source>
        <dbReference type="ARBA" id="ARBA00023065"/>
    </source>
</evidence>
<dbReference type="GO" id="GO:0005886">
    <property type="term" value="C:plasma membrane"/>
    <property type="evidence" value="ECO:0007669"/>
    <property type="project" value="TreeGrafter"/>
</dbReference>
<evidence type="ECO:0000256" key="7">
    <source>
        <dbReference type="ARBA" id="ARBA00022989"/>
    </source>
</evidence>
<evidence type="ECO:0000256" key="17">
    <source>
        <dbReference type="SAM" id="Phobius"/>
    </source>
</evidence>
<evidence type="ECO:0000256" key="3">
    <source>
        <dbReference type="ARBA" id="ARBA00022448"/>
    </source>
</evidence>
<reference evidence="18" key="1">
    <citation type="journal article" date="2023" name="bioRxiv">
        <title>Scaffold-level genome assemblies of two parasitoid biocontrol wasps reveal the parthenogenesis mechanism and an associated novel virus.</title>
        <authorList>
            <person name="Inwood S."/>
            <person name="Skelly J."/>
            <person name="Guhlin J."/>
            <person name="Harrop T."/>
            <person name="Goldson S."/>
            <person name="Dearden P."/>
        </authorList>
    </citation>
    <scope>NUCLEOTIDE SEQUENCE</scope>
    <source>
        <strain evidence="18">Lincoln</strain>
        <tissue evidence="18">Whole body</tissue>
    </source>
</reference>
<keyword evidence="7 17" id="KW-1133">Transmembrane helix</keyword>
<comment type="caution">
    <text evidence="18">The sequence shown here is derived from an EMBL/GenBank/DDBJ whole genome shotgun (WGS) entry which is preliminary data.</text>
</comment>
<feature type="transmembrane region" description="Helical" evidence="17">
    <location>
        <begin position="316"/>
        <end position="340"/>
    </location>
</feature>
<evidence type="ECO:0000313" key="18">
    <source>
        <dbReference type="EMBL" id="KAK0168078.1"/>
    </source>
</evidence>
<feature type="transmembrane region" description="Helical" evidence="17">
    <location>
        <begin position="74"/>
        <end position="91"/>
    </location>
</feature>
<evidence type="ECO:0000256" key="14">
    <source>
        <dbReference type="PIRSR" id="PIRSR600175-1"/>
    </source>
</evidence>
<evidence type="ECO:0000256" key="16">
    <source>
        <dbReference type="RuleBase" id="RU003732"/>
    </source>
</evidence>
<dbReference type="SUPFAM" id="SSF161070">
    <property type="entry name" value="SNF-like"/>
    <property type="match status" value="1"/>
</dbReference>
<evidence type="ECO:0000256" key="5">
    <source>
        <dbReference type="ARBA" id="ARBA00022847"/>
    </source>
</evidence>
<comment type="function">
    <text evidence="13">Unusual broad substrate spectrum amino acid:sodium cotransporter that promotes absorption of the D isomers of essential amino acids. Neutral amino acids are the preferred substrates, especially methionine and phenylalanine.</text>
</comment>